<evidence type="ECO:0000313" key="3">
    <source>
        <dbReference type="Proteomes" id="UP001283361"/>
    </source>
</evidence>
<protein>
    <submittedName>
        <fullName evidence="2">Uncharacterized protein</fullName>
    </submittedName>
</protein>
<accession>A0AAE1D6C2</accession>
<dbReference type="Proteomes" id="UP001283361">
    <property type="component" value="Unassembled WGS sequence"/>
</dbReference>
<gene>
    <name evidence="2" type="ORF">RRG08_005612</name>
</gene>
<keyword evidence="3" id="KW-1185">Reference proteome</keyword>
<proteinExistence type="predicted"/>
<reference evidence="2" key="1">
    <citation type="journal article" date="2023" name="G3 (Bethesda)">
        <title>A reference genome for the long-term kleptoplast-retaining sea slug Elysia crispata morphotype clarki.</title>
        <authorList>
            <person name="Eastman K.E."/>
            <person name="Pendleton A.L."/>
            <person name="Shaikh M.A."/>
            <person name="Suttiyut T."/>
            <person name="Ogas R."/>
            <person name="Tomko P."/>
            <person name="Gavelis G."/>
            <person name="Widhalm J.R."/>
            <person name="Wisecaver J.H."/>
        </authorList>
    </citation>
    <scope>NUCLEOTIDE SEQUENCE</scope>
    <source>
        <strain evidence="2">ECLA1</strain>
    </source>
</reference>
<keyword evidence="1" id="KW-0732">Signal</keyword>
<feature type="signal peptide" evidence="1">
    <location>
        <begin position="1"/>
        <end position="19"/>
    </location>
</feature>
<evidence type="ECO:0000256" key="1">
    <source>
        <dbReference type="SAM" id="SignalP"/>
    </source>
</evidence>
<feature type="chain" id="PRO_5042280605" evidence="1">
    <location>
        <begin position="20"/>
        <end position="80"/>
    </location>
</feature>
<sequence>MFWSLHLLHTLLCPRGCVGCADWPPPLPLSGPQGALEALCKGAPEWLLFIVTVPLFVTVPTPRSCPECGHLKGKFPKERM</sequence>
<organism evidence="2 3">
    <name type="scientific">Elysia crispata</name>
    <name type="common">lettuce slug</name>
    <dbReference type="NCBI Taxonomy" id="231223"/>
    <lineage>
        <taxon>Eukaryota</taxon>
        <taxon>Metazoa</taxon>
        <taxon>Spiralia</taxon>
        <taxon>Lophotrochozoa</taxon>
        <taxon>Mollusca</taxon>
        <taxon>Gastropoda</taxon>
        <taxon>Heterobranchia</taxon>
        <taxon>Euthyneura</taxon>
        <taxon>Panpulmonata</taxon>
        <taxon>Sacoglossa</taxon>
        <taxon>Placobranchoidea</taxon>
        <taxon>Plakobranchidae</taxon>
        <taxon>Elysia</taxon>
    </lineage>
</organism>
<name>A0AAE1D6C2_9GAST</name>
<dbReference type="AlphaFoldDB" id="A0AAE1D6C2"/>
<evidence type="ECO:0000313" key="2">
    <source>
        <dbReference type="EMBL" id="KAK3758986.1"/>
    </source>
</evidence>
<comment type="caution">
    <text evidence="2">The sequence shown here is derived from an EMBL/GenBank/DDBJ whole genome shotgun (WGS) entry which is preliminary data.</text>
</comment>
<dbReference type="EMBL" id="JAWDGP010005176">
    <property type="protein sequence ID" value="KAK3758986.1"/>
    <property type="molecule type" value="Genomic_DNA"/>
</dbReference>